<dbReference type="SMART" id="SM00248">
    <property type="entry name" value="ANK"/>
    <property type="match status" value="5"/>
</dbReference>
<sequence length="241" mass="25266">MLIDTTAPLARASVEAIRTGNVAALQDLLTAHPGLATARVGNMKSTRTLLHVATDWPGHVPGGPRTVTVLVDAGADVNARFTGAHRETPLHWAASSDDVPVLDTLLDLGADIEADGGVIGDGTPLADAVAFGQWQSARRLVARGARANLWQAAALGEADRVAACFTSESEPPAAQDITAALWCACHGGQQGMADYLLRRGGDVNWVGYDRLTPLDAAERSGHPTLVAWLRDQGARSAEELV</sequence>
<protein>
    <submittedName>
        <fullName evidence="4">Ankyrin repeat domain-containing protein</fullName>
    </submittedName>
</protein>
<dbReference type="PROSITE" id="PS50088">
    <property type="entry name" value="ANK_REPEAT"/>
    <property type="match status" value="1"/>
</dbReference>
<keyword evidence="2 3" id="KW-0040">ANK repeat</keyword>
<name>A0AAU1I7J8_9ACTN</name>
<keyword evidence="1" id="KW-0677">Repeat</keyword>
<evidence type="ECO:0000256" key="3">
    <source>
        <dbReference type="PROSITE-ProRule" id="PRU00023"/>
    </source>
</evidence>
<evidence type="ECO:0000313" key="4">
    <source>
        <dbReference type="EMBL" id="WTP90435.1"/>
    </source>
</evidence>
<feature type="repeat" description="ANK" evidence="3">
    <location>
        <begin position="85"/>
        <end position="117"/>
    </location>
</feature>
<dbReference type="PANTHER" id="PTHR24171:SF8">
    <property type="entry name" value="BRCA1-ASSOCIATED RING DOMAIN PROTEIN 1"/>
    <property type="match status" value="1"/>
</dbReference>
<dbReference type="SUPFAM" id="SSF48403">
    <property type="entry name" value="Ankyrin repeat"/>
    <property type="match status" value="1"/>
</dbReference>
<dbReference type="AlphaFoldDB" id="A0AAU1I7J8"/>
<dbReference type="PROSITE" id="PS50297">
    <property type="entry name" value="ANK_REP_REGION"/>
    <property type="match status" value="1"/>
</dbReference>
<dbReference type="Pfam" id="PF00023">
    <property type="entry name" value="Ank"/>
    <property type="match status" value="1"/>
</dbReference>
<accession>A0AAU1I7J8</accession>
<reference evidence="4" key="1">
    <citation type="submission" date="2022-10" db="EMBL/GenBank/DDBJ databases">
        <title>The complete genomes of actinobacterial strains from the NBC collection.</title>
        <authorList>
            <person name="Joergensen T.S."/>
            <person name="Alvarez Arevalo M."/>
            <person name="Sterndorff E.B."/>
            <person name="Faurdal D."/>
            <person name="Vuksanovic O."/>
            <person name="Mourched A.-S."/>
            <person name="Charusanti P."/>
            <person name="Shaw S."/>
            <person name="Blin K."/>
            <person name="Weber T."/>
        </authorList>
    </citation>
    <scope>NUCLEOTIDE SEQUENCE</scope>
    <source>
        <strain evidence="4">NBC 00180</strain>
    </source>
</reference>
<proteinExistence type="predicted"/>
<evidence type="ECO:0000256" key="1">
    <source>
        <dbReference type="ARBA" id="ARBA00022737"/>
    </source>
</evidence>
<dbReference type="Pfam" id="PF12796">
    <property type="entry name" value="Ank_2"/>
    <property type="match status" value="1"/>
</dbReference>
<dbReference type="GO" id="GO:0004842">
    <property type="term" value="F:ubiquitin-protein transferase activity"/>
    <property type="evidence" value="ECO:0007669"/>
    <property type="project" value="TreeGrafter"/>
</dbReference>
<dbReference type="InterPro" id="IPR036770">
    <property type="entry name" value="Ankyrin_rpt-contain_sf"/>
</dbReference>
<dbReference type="GO" id="GO:0085020">
    <property type="term" value="P:protein K6-linked ubiquitination"/>
    <property type="evidence" value="ECO:0007669"/>
    <property type="project" value="TreeGrafter"/>
</dbReference>
<dbReference type="Gene3D" id="1.25.40.20">
    <property type="entry name" value="Ankyrin repeat-containing domain"/>
    <property type="match status" value="2"/>
</dbReference>
<organism evidence="4">
    <name type="scientific">Streptomyces sp. NBC_00180</name>
    <dbReference type="NCBI Taxonomy" id="2903632"/>
    <lineage>
        <taxon>Bacteria</taxon>
        <taxon>Bacillati</taxon>
        <taxon>Actinomycetota</taxon>
        <taxon>Actinomycetes</taxon>
        <taxon>Kitasatosporales</taxon>
        <taxon>Streptomycetaceae</taxon>
        <taxon>Streptomyces</taxon>
    </lineage>
</organism>
<dbReference type="PANTHER" id="PTHR24171">
    <property type="entry name" value="ANKYRIN REPEAT DOMAIN-CONTAINING PROTEIN 39-RELATED"/>
    <property type="match status" value="1"/>
</dbReference>
<gene>
    <name evidence="4" type="ORF">OG477_36025</name>
</gene>
<dbReference type="InterPro" id="IPR002110">
    <property type="entry name" value="Ankyrin_rpt"/>
</dbReference>
<dbReference type="EMBL" id="CP108140">
    <property type="protein sequence ID" value="WTP90435.1"/>
    <property type="molecule type" value="Genomic_DNA"/>
</dbReference>
<evidence type="ECO:0000256" key="2">
    <source>
        <dbReference type="ARBA" id="ARBA00023043"/>
    </source>
</evidence>